<name>A0A4C1Z797_EUMVA</name>
<comment type="caution">
    <text evidence="2">The sequence shown here is derived from an EMBL/GenBank/DDBJ whole genome shotgun (WGS) entry which is preliminary data.</text>
</comment>
<keyword evidence="3" id="KW-1185">Reference proteome</keyword>
<gene>
    <name evidence="2" type="ORF">EVAR_91652_1</name>
</gene>
<reference evidence="2 3" key="1">
    <citation type="journal article" date="2019" name="Commun. Biol.">
        <title>The bagworm genome reveals a unique fibroin gene that provides high tensile strength.</title>
        <authorList>
            <person name="Kono N."/>
            <person name="Nakamura H."/>
            <person name="Ohtoshi R."/>
            <person name="Tomita M."/>
            <person name="Numata K."/>
            <person name="Arakawa K."/>
        </authorList>
    </citation>
    <scope>NUCLEOTIDE SEQUENCE [LARGE SCALE GENOMIC DNA]</scope>
</reference>
<dbReference type="Proteomes" id="UP000299102">
    <property type="component" value="Unassembled WGS sequence"/>
</dbReference>
<accession>A0A4C1Z797</accession>
<sequence>MEDKRKMPSKPLATKPPQRKKPSPKTLPPVWKETATRPSLQEIVQGGTKEEAVRRLMAEMSSSEEDASRRKSRDSDLLVKKILEDEKRALAAGSSGESSMSSVDTRPRKTAHKNSIRRGPHTKRVEDLRRDGERCLRFPTGCRRICGAAQPL</sequence>
<evidence type="ECO:0000313" key="2">
    <source>
        <dbReference type="EMBL" id="GBP82527.1"/>
    </source>
</evidence>
<feature type="region of interest" description="Disordered" evidence="1">
    <location>
        <begin position="1"/>
        <end position="49"/>
    </location>
</feature>
<evidence type="ECO:0000313" key="3">
    <source>
        <dbReference type="Proteomes" id="UP000299102"/>
    </source>
</evidence>
<dbReference type="EMBL" id="BGZK01001570">
    <property type="protein sequence ID" value="GBP82527.1"/>
    <property type="molecule type" value="Genomic_DNA"/>
</dbReference>
<feature type="compositionally biased region" description="Basic residues" evidence="1">
    <location>
        <begin position="108"/>
        <end position="122"/>
    </location>
</feature>
<dbReference type="AlphaFoldDB" id="A0A4C1Z797"/>
<feature type="region of interest" description="Disordered" evidence="1">
    <location>
        <begin position="87"/>
        <end position="125"/>
    </location>
</feature>
<proteinExistence type="predicted"/>
<organism evidence="2 3">
    <name type="scientific">Eumeta variegata</name>
    <name type="common">Bagworm moth</name>
    <name type="synonym">Eumeta japonica</name>
    <dbReference type="NCBI Taxonomy" id="151549"/>
    <lineage>
        <taxon>Eukaryota</taxon>
        <taxon>Metazoa</taxon>
        <taxon>Ecdysozoa</taxon>
        <taxon>Arthropoda</taxon>
        <taxon>Hexapoda</taxon>
        <taxon>Insecta</taxon>
        <taxon>Pterygota</taxon>
        <taxon>Neoptera</taxon>
        <taxon>Endopterygota</taxon>
        <taxon>Lepidoptera</taxon>
        <taxon>Glossata</taxon>
        <taxon>Ditrysia</taxon>
        <taxon>Tineoidea</taxon>
        <taxon>Psychidae</taxon>
        <taxon>Oiketicinae</taxon>
        <taxon>Eumeta</taxon>
    </lineage>
</organism>
<protein>
    <submittedName>
        <fullName evidence="2">Uncharacterized protein</fullName>
    </submittedName>
</protein>
<evidence type="ECO:0000256" key="1">
    <source>
        <dbReference type="SAM" id="MobiDB-lite"/>
    </source>
</evidence>
<feature type="compositionally biased region" description="Low complexity" evidence="1">
    <location>
        <begin position="93"/>
        <end position="102"/>
    </location>
</feature>